<feature type="binding site" evidence="7">
    <location>
        <position position="249"/>
    </location>
    <ligand>
        <name>Zn(2+)</name>
        <dbReference type="ChEBI" id="CHEBI:29105"/>
    </ligand>
</feature>
<reference evidence="11 12" key="1">
    <citation type="submission" date="2020-04" db="EMBL/GenBank/DDBJ databases">
        <title>Draft genome of Leeia sp. IMCC25680.</title>
        <authorList>
            <person name="Song J."/>
            <person name="Cho J.-C."/>
        </authorList>
    </citation>
    <scope>NUCLEOTIDE SEQUENCE [LARGE SCALE GENOMIC DNA]</scope>
    <source>
        <strain evidence="11 12">IMCC25680</strain>
    </source>
</reference>
<dbReference type="InterPro" id="IPR001765">
    <property type="entry name" value="Carbonic_anhydrase"/>
</dbReference>
<feature type="compositionally biased region" description="Low complexity" evidence="8">
    <location>
        <begin position="142"/>
        <end position="154"/>
    </location>
</feature>
<feature type="compositionally biased region" description="Basic and acidic residues" evidence="8">
    <location>
        <begin position="155"/>
        <end position="182"/>
    </location>
</feature>
<dbReference type="InterPro" id="IPR036874">
    <property type="entry name" value="Carbonic_anhydrase_sf"/>
</dbReference>
<feature type="signal peptide" evidence="9">
    <location>
        <begin position="1"/>
        <end position="18"/>
    </location>
</feature>
<dbReference type="Gene3D" id="3.40.1050.10">
    <property type="entry name" value="Carbonic anhydrase"/>
    <property type="match status" value="1"/>
</dbReference>
<dbReference type="InterPro" id="IPR031939">
    <property type="entry name" value="Adhesin_E-like"/>
</dbReference>
<evidence type="ECO:0000256" key="9">
    <source>
        <dbReference type="SAM" id="SignalP"/>
    </source>
</evidence>
<proteinExistence type="inferred from homology"/>
<comment type="caution">
    <text evidence="11">The sequence shown here is derived from an EMBL/GenBank/DDBJ whole genome shotgun (WGS) entry which is preliminary data.</text>
</comment>
<evidence type="ECO:0000256" key="4">
    <source>
        <dbReference type="ARBA" id="ARBA00022833"/>
    </source>
</evidence>
<feature type="region of interest" description="Disordered" evidence="8">
    <location>
        <begin position="129"/>
        <end position="203"/>
    </location>
</feature>
<evidence type="ECO:0000256" key="2">
    <source>
        <dbReference type="ARBA" id="ARBA00012925"/>
    </source>
</evidence>
<feature type="chain" id="PRO_5032885347" description="carbonic anhydrase" evidence="9">
    <location>
        <begin position="19"/>
        <end position="420"/>
    </location>
</feature>
<dbReference type="PANTHER" id="PTHR11002">
    <property type="entry name" value="CARBONIC ANHYDRASE"/>
    <property type="match status" value="1"/>
</dbReference>
<evidence type="ECO:0000313" key="11">
    <source>
        <dbReference type="EMBL" id="NLR75165.1"/>
    </source>
</evidence>
<sequence length="420" mass="45729">MTRFVALLALLCCLPASAAWRTVYSNNSVAVSMDESTWQVKGMQATLWTRDRYVQAAQADPGDFYFKSMNQQAQYACDRHTITPLLTVYYDLADQEIKRLNGDGKAIPVVPGSLEERKFNLACKVTPVGLVKENTPPPPGKPAAAPAGKPATGKPADKGKPGDKANGKKPEAKPGSKPEAKPETALTAASGPVAIEPPQGESTLSEAAQIRNLLQNLREDNDRYRKARNEAYFKPIRDGQFPRATVVTCADSRVQTPVFDQNPEGDLFMVRNIGNQLVNSEGSVEYGVRHLKTPVLIFVGHVACGAVKAAMGDYSEESRPIRKELDNLRLDKKLNLTDNVIRNVHLQVRAGMIKFEPEVKAGKLAVIGAVYDFRNDLKQGYGKLVFVDYNGETSAAKIAKLIGSSDSKPAAPAKPVKKKP</sequence>
<evidence type="ECO:0000256" key="3">
    <source>
        <dbReference type="ARBA" id="ARBA00022723"/>
    </source>
</evidence>
<dbReference type="Proteomes" id="UP000587991">
    <property type="component" value="Unassembled WGS sequence"/>
</dbReference>
<name>A0A847S8I0_9NEIS</name>
<evidence type="ECO:0000256" key="1">
    <source>
        <dbReference type="ARBA" id="ARBA00006217"/>
    </source>
</evidence>
<comment type="similarity">
    <text evidence="1">Belongs to the beta-class carbonic anhydrase family.</text>
</comment>
<keyword evidence="3 7" id="KW-0479">Metal-binding</keyword>
<dbReference type="EMBL" id="JABAIM010000001">
    <property type="protein sequence ID" value="NLR75165.1"/>
    <property type="molecule type" value="Genomic_DNA"/>
</dbReference>
<dbReference type="SUPFAM" id="SSF53056">
    <property type="entry name" value="beta-carbonic anhydrase, cab"/>
    <property type="match status" value="1"/>
</dbReference>
<keyword evidence="5" id="KW-0456">Lyase</keyword>
<dbReference type="PANTHER" id="PTHR11002:SF76">
    <property type="entry name" value="CARBONIC ANHYDRASE"/>
    <property type="match status" value="1"/>
</dbReference>
<keyword evidence="12" id="KW-1185">Reference proteome</keyword>
<dbReference type="Pfam" id="PF00484">
    <property type="entry name" value="Pro_CA"/>
    <property type="match status" value="1"/>
</dbReference>
<dbReference type="GO" id="GO:0008270">
    <property type="term" value="F:zinc ion binding"/>
    <property type="evidence" value="ECO:0007669"/>
    <property type="project" value="InterPro"/>
</dbReference>
<keyword evidence="9" id="KW-0732">Signal</keyword>
<keyword evidence="4 7" id="KW-0862">Zinc</keyword>
<feature type="binding site" evidence="7">
    <location>
        <position position="251"/>
    </location>
    <ligand>
        <name>Zn(2+)</name>
        <dbReference type="ChEBI" id="CHEBI:29105"/>
    </ligand>
</feature>
<evidence type="ECO:0000256" key="7">
    <source>
        <dbReference type="PIRSR" id="PIRSR601765-1"/>
    </source>
</evidence>
<dbReference type="Pfam" id="PF16747">
    <property type="entry name" value="Adhesin_E"/>
    <property type="match status" value="1"/>
</dbReference>
<dbReference type="AlphaFoldDB" id="A0A847S8I0"/>
<protein>
    <recommendedName>
        <fullName evidence="2">carbonic anhydrase</fullName>
        <ecNumber evidence="2">4.2.1.1</ecNumber>
    </recommendedName>
</protein>
<dbReference type="EC" id="4.2.1.1" evidence="2"/>
<feature type="domain" description="Surface-adhesin protein E-like" evidence="10">
    <location>
        <begin position="20"/>
        <end position="124"/>
    </location>
</feature>
<evidence type="ECO:0000256" key="5">
    <source>
        <dbReference type="ARBA" id="ARBA00023239"/>
    </source>
</evidence>
<dbReference type="RefSeq" id="WP_168876714.1">
    <property type="nucleotide sequence ID" value="NZ_JABAIM010000001.1"/>
</dbReference>
<evidence type="ECO:0000313" key="12">
    <source>
        <dbReference type="Proteomes" id="UP000587991"/>
    </source>
</evidence>
<comment type="cofactor">
    <cofactor evidence="7">
        <name>Zn(2+)</name>
        <dbReference type="ChEBI" id="CHEBI:29105"/>
    </cofactor>
    <text evidence="7">Binds 1 zinc ion per subunit.</text>
</comment>
<evidence type="ECO:0000256" key="6">
    <source>
        <dbReference type="ARBA" id="ARBA00048348"/>
    </source>
</evidence>
<dbReference type="SMART" id="SM00947">
    <property type="entry name" value="Pro_CA"/>
    <property type="match status" value="1"/>
</dbReference>
<feature type="binding site" evidence="7">
    <location>
        <position position="304"/>
    </location>
    <ligand>
        <name>Zn(2+)</name>
        <dbReference type="ChEBI" id="CHEBI:29105"/>
    </ligand>
</feature>
<dbReference type="GO" id="GO:0004089">
    <property type="term" value="F:carbonate dehydratase activity"/>
    <property type="evidence" value="ECO:0007669"/>
    <property type="project" value="UniProtKB-EC"/>
</dbReference>
<organism evidence="11 12">
    <name type="scientific">Leeia aquatica</name>
    <dbReference type="NCBI Taxonomy" id="2725557"/>
    <lineage>
        <taxon>Bacteria</taxon>
        <taxon>Pseudomonadati</taxon>
        <taxon>Pseudomonadota</taxon>
        <taxon>Betaproteobacteria</taxon>
        <taxon>Neisseriales</taxon>
        <taxon>Leeiaceae</taxon>
        <taxon>Leeia</taxon>
    </lineage>
</organism>
<evidence type="ECO:0000259" key="10">
    <source>
        <dbReference type="Pfam" id="PF16747"/>
    </source>
</evidence>
<gene>
    <name evidence="11" type="ORF">HF682_08330</name>
</gene>
<comment type="catalytic activity">
    <reaction evidence="6">
        <text>hydrogencarbonate + H(+) = CO2 + H2O</text>
        <dbReference type="Rhea" id="RHEA:10748"/>
        <dbReference type="ChEBI" id="CHEBI:15377"/>
        <dbReference type="ChEBI" id="CHEBI:15378"/>
        <dbReference type="ChEBI" id="CHEBI:16526"/>
        <dbReference type="ChEBI" id="CHEBI:17544"/>
        <dbReference type="EC" id="4.2.1.1"/>
    </reaction>
</comment>
<accession>A0A847S8I0</accession>
<evidence type="ECO:0000256" key="8">
    <source>
        <dbReference type="SAM" id="MobiDB-lite"/>
    </source>
</evidence>
<feature type="binding site" evidence="7">
    <location>
        <position position="301"/>
    </location>
    <ligand>
        <name>Zn(2+)</name>
        <dbReference type="ChEBI" id="CHEBI:29105"/>
    </ligand>
</feature>